<dbReference type="EMBL" id="JACOPK010000012">
    <property type="protein sequence ID" value="MBC5696585.1"/>
    <property type="molecule type" value="Genomic_DNA"/>
</dbReference>
<name>A0ABR7GQI4_9FIRM</name>
<accession>A0ABR7GQI4</accession>
<comment type="caution">
    <text evidence="1">The sequence shown here is derived from an EMBL/GenBank/DDBJ whole genome shotgun (WGS) entry which is preliminary data.</text>
</comment>
<protein>
    <submittedName>
        <fullName evidence="1">Uncharacterized protein</fullName>
    </submittedName>
</protein>
<proteinExistence type="predicted"/>
<dbReference type="RefSeq" id="WP_118722972.1">
    <property type="nucleotide sequence ID" value="NZ_JACOPK010000012.1"/>
</dbReference>
<keyword evidence="2" id="KW-1185">Reference proteome</keyword>
<organism evidence="1 2">
    <name type="scientific">Agathobaculum hominis</name>
    <dbReference type="NCBI Taxonomy" id="2763014"/>
    <lineage>
        <taxon>Bacteria</taxon>
        <taxon>Bacillati</taxon>
        <taxon>Bacillota</taxon>
        <taxon>Clostridia</taxon>
        <taxon>Eubacteriales</taxon>
        <taxon>Butyricicoccaceae</taxon>
        <taxon>Agathobaculum</taxon>
    </lineage>
</organism>
<sequence>MITMNRKQLLAIFRYLKVPCDTYDLGTSMRIEACYDVEYTEQGWEMCRFDRGKKYSVKIFDNETDACFALLNHVMHMRGLSVRLSLSIHQLHSILVYLKVPEDLYDFSAGYFGTNCYSMEWTAQGWEVFFAVNGEKCDVAVFDSETDACLDLLYKVMHR</sequence>
<evidence type="ECO:0000313" key="1">
    <source>
        <dbReference type="EMBL" id="MBC5696585.1"/>
    </source>
</evidence>
<gene>
    <name evidence="1" type="ORF">H8S02_11645</name>
</gene>
<reference evidence="1 2" key="1">
    <citation type="submission" date="2020-08" db="EMBL/GenBank/DDBJ databases">
        <title>Genome public.</title>
        <authorList>
            <person name="Liu C."/>
            <person name="Sun Q."/>
        </authorList>
    </citation>
    <scope>NUCLEOTIDE SEQUENCE [LARGE SCALE GENOMIC DNA]</scope>
    <source>
        <strain evidence="1 2">M2</strain>
    </source>
</reference>
<evidence type="ECO:0000313" key="2">
    <source>
        <dbReference type="Proteomes" id="UP000641741"/>
    </source>
</evidence>
<dbReference type="Proteomes" id="UP000641741">
    <property type="component" value="Unassembled WGS sequence"/>
</dbReference>